<keyword evidence="1" id="KW-0479">Metal-binding</keyword>
<dbReference type="STRING" id="366584.SAMN05216377_114179"/>
<dbReference type="CDD" id="cd10917">
    <property type="entry name" value="CE4_NodB_like_6s_7s"/>
    <property type="match status" value="1"/>
</dbReference>
<dbReference type="GO" id="GO:0016810">
    <property type="term" value="F:hydrolase activity, acting on carbon-nitrogen (but not peptide) bonds"/>
    <property type="evidence" value="ECO:0007669"/>
    <property type="project" value="InterPro"/>
</dbReference>
<dbReference type="RefSeq" id="WP_093087926.1">
    <property type="nucleotide sequence ID" value="NZ_FNBE01000014.1"/>
</dbReference>
<protein>
    <submittedName>
        <fullName evidence="4">Peptidoglycan/xylan/chitin deacetylase, PgdA/CDA1 family</fullName>
    </submittedName>
</protein>
<dbReference type="GO" id="GO:0046872">
    <property type="term" value="F:metal ion binding"/>
    <property type="evidence" value="ECO:0007669"/>
    <property type="project" value="UniProtKB-KW"/>
</dbReference>
<dbReference type="EMBL" id="FNBE01000014">
    <property type="protein sequence ID" value="SDG73049.1"/>
    <property type="molecule type" value="Genomic_DNA"/>
</dbReference>
<evidence type="ECO:0000313" key="4">
    <source>
        <dbReference type="EMBL" id="SDG73049.1"/>
    </source>
</evidence>
<keyword evidence="2" id="KW-0378">Hydrolase</keyword>
<dbReference type="Pfam" id="PF01522">
    <property type="entry name" value="Polysacc_deac_1"/>
    <property type="match status" value="1"/>
</dbReference>
<dbReference type="GO" id="GO:0016020">
    <property type="term" value="C:membrane"/>
    <property type="evidence" value="ECO:0007669"/>
    <property type="project" value="TreeGrafter"/>
</dbReference>
<evidence type="ECO:0000256" key="1">
    <source>
        <dbReference type="ARBA" id="ARBA00022723"/>
    </source>
</evidence>
<dbReference type="InterPro" id="IPR050248">
    <property type="entry name" value="Polysacc_deacetylase_ArnD"/>
</dbReference>
<dbReference type="AlphaFoldDB" id="A0A1G7WMF6"/>
<sequence>MGSGCRDGSRRGLPRRAFVGLLGLGLAACSAPETGGGQAAGAPTPAAPAVPALPPIPAAVPGRSTTVSSGSADGSRVALTVDDGTCADCVAGYVEFARRTGTHLTFSPNGTYAREWEPHAAVLAPLVAAGQVQVMNHTFTHPKLTTLADGDVRAELARNEDWVQRVFGITTRPYYRPPYGLHDARVDGIAADAGWTRSVLWNGSYSDSTTITPEFLMSQAEKYLTPGRIVLGHANHPTVLGLFDQITDLIRQRGLTPVTLDEMFGTSRATGTA</sequence>
<feature type="domain" description="NodB homology" evidence="3">
    <location>
        <begin position="75"/>
        <end position="258"/>
    </location>
</feature>
<dbReference type="PROSITE" id="PS51677">
    <property type="entry name" value="NODB"/>
    <property type="match status" value="1"/>
</dbReference>
<dbReference type="Gene3D" id="3.20.20.370">
    <property type="entry name" value="Glycoside hydrolase/deacetylase"/>
    <property type="match status" value="1"/>
</dbReference>
<evidence type="ECO:0000259" key="3">
    <source>
        <dbReference type="PROSITE" id="PS51677"/>
    </source>
</evidence>
<keyword evidence="5" id="KW-1185">Reference proteome</keyword>
<gene>
    <name evidence="4" type="ORF">SAMN05216377_114179</name>
</gene>
<evidence type="ECO:0000256" key="2">
    <source>
        <dbReference type="ARBA" id="ARBA00022801"/>
    </source>
</evidence>
<dbReference type="InterPro" id="IPR002509">
    <property type="entry name" value="NODB_dom"/>
</dbReference>
<proteinExistence type="predicted"/>
<dbReference type="PROSITE" id="PS51257">
    <property type="entry name" value="PROKAR_LIPOPROTEIN"/>
    <property type="match status" value="1"/>
</dbReference>
<dbReference type="InterPro" id="IPR011330">
    <property type="entry name" value="Glyco_hydro/deAcase_b/a-brl"/>
</dbReference>
<dbReference type="SUPFAM" id="SSF88713">
    <property type="entry name" value="Glycoside hydrolase/deacetylase"/>
    <property type="match status" value="1"/>
</dbReference>
<dbReference type="GO" id="GO:0005975">
    <property type="term" value="P:carbohydrate metabolic process"/>
    <property type="evidence" value="ECO:0007669"/>
    <property type="project" value="InterPro"/>
</dbReference>
<dbReference type="Proteomes" id="UP000198967">
    <property type="component" value="Unassembled WGS sequence"/>
</dbReference>
<dbReference type="PANTHER" id="PTHR10587:SF133">
    <property type="entry name" value="CHITIN DEACETYLASE 1-RELATED"/>
    <property type="match status" value="1"/>
</dbReference>
<organism evidence="4 5">
    <name type="scientific">Pseudonocardia oroxyli</name>
    <dbReference type="NCBI Taxonomy" id="366584"/>
    <lineage>
        <taxon>Bacteria</taxon>
        <taxon>Bacillati</taxon>
        <taxon>Actinomycetota</taxon>
        <taxon>Actinomycetes</taxon>
        <taxon>Pseudonocardiales</taxon>
        <taxon>Pseudonocardiaceae</taxon>
        <taxon>Pseudonocardia</taxon>
    </lineage>
</organism>
<dbReference type="OrthoDB" id="9763050at2"/>
<name>A0A1G7WMF6_PSEOR</name>
<accession>A0A1G7WMF6</accession>
<reference evidence="4 5" key="1">
    <citation type="submission" date="2016-10" db="EMBL/GenBank/DDBJ databases">
        <authorList>
            <person name="de Groot N.N."/>
        </authorList>
    </citation>
    <scope>NUCLEOTIDE SEQUENCE [LARGE SCALE GENOMIC DNA]</scope>
    <source>
        <strain evidence="4 5">CGMCC 4.3143</strain>
    </source>
</reference>
<evidence type="ECO:0000313" key="5">
    <source>
        <dbReference type="Proteomes" id="UP000198967"/>
    </source>
</evidence>
<dbReference type="PANTHER" id="PTHR10587">
    <property type="entry name" value="GLYCOSYL TRANSFERASE-RELATED"/>
    <property type="match status" value="1"/>
</dbReference>